<dbReference type="InterPro" id="IPR036772">
    <property type="entry name" value="SRCR-like_dom_sf"/>
</dbReference>
<keyword evidence="4" id="KW-0325">Glycoprotein</keyword>
<evidence type="ECO:0000313" key="8">
    <source>
        <dbReference type="Proteomes" id="UP001152320"/>
    </source>
</evidence>
<reference evidence="7" key="1">
    <citation type="submission" date="2021-10" db="EMBL/GenBank/DDBJ databases">
        <title>Tropical sea cucumber genome reveals ecological adaptation and Cuvierian tubules defense mechanism.</title>
        <authorList>
            <person name="Chen T."/>
        </authorList>
    </citation>
    <scope>NUCLEOTIDE SEQUENCE</scope>
    <source>
        <strain evidence="7">Nanhai2018</strain>
        <tissue evidence="7">Muscle</tissue>
    </source>
</reference>
<name>A0A9Q0YUG3_HOLLE</name>
<keyword evidence="1" id="KW-0732">Signal</keyword>
<dbReference type="PROSITE" id="PS50287">
    <property type="entry name" value="SRCR_2"/>
    <property type="match status" value="3"/>
</dbReference>
<organism evidence="7 8">
    <name type="scientific">Holothuria leucospilota</name>
    <name type="common">Black long sea cucumber</name>
    <name type="synonym">Mertensiothuria leucospilota</name>
    <dbReference type="NCBI Taxonomy" id="206669"/>
    <lineage>
        <taxon>Eukaryota</taxon>
        <taxon>Metazoa</taxon>
        <taxon>Echinodermata</taxon>
        <taxon>Eleutherozoa</taxon>
        <taxon>Echinozoa</taxon>
        <taxon>Holothuroidea</taxon>
        <taxon>Aspidochirotacea</taxon>
        <taxon>Aspidochirotida</taxon>
        <taxon>Holothuriidae</taxon>
        <taxon>Holothuria</taxon>
    </lineage>
</organism>
<dbReference type="FunFam" id="3.10.250.10:FF:000006">
    <property type="entry name" value="neurotrypsin isoform X2"/>
    <property type="match status" value="1"/>
</dbReference>
<dbReference type="AlphaFoldDB" id="A0A9Q0YUG3"/>
<dbReference type="PANTHER" id="PTHR48071">
    <property type="entry name" value="SRCR DOMAIN-CONTAINING PROTEIN"/>
    <property type="match status" value="1"/>
</dbReference>
<proteinExistence type="predicted"/>
<comment type="caution">
    <text evidence="5">Lacks conserved residue(s) required for the propagation of feature annotation.</text>
</comment>
<dbReference type="OrthoDB" id="536948at2759"/>
<feature type="disulfide bond" evidence="5">
    <location>
        <begin position="71"/>
        <end position="135"/>
    </location>
</feature>
<feature type="domain" description="SRCR" evidence="6">
    <location>
        <begin position="46"/>
        <end position="146"/>
    </location>
</feature>
<dbReference type="Gene3D" id="3.10.250.10">
    <property type="entry name" value="SRCR-like domain"/>
    <property type="match status" value="2"/>
</dbReference>
<evidence type="ECO:0000256" key="1">
    <source>
        <dbReference type="ARBA" id="ARBA00022729"/>
    </source>
</evidence>
<keyword evidence="8" id="KW-1185">Reference proteome</keyword>
<dbReference type="SUPFAM" id="SSF56487">
    <property type="entry name" value="SRCR-like"/>
    <property type="match status" value="2"/>
</dbReference>
<protein>
    <recommendedName>
        <fullName evidence="6">SRCR domain-containing protein</fullName>
    </recommendedName>
</protein>
<evidence type="ECO:0000256" key="3">
    <source>
        <dbReference type="ARBA" id="ARBA00023157"/>
    </source>
</evidence>
<feature type="disulfide bond" evidence="5">
    <location>
        <begin position="84"/>
        <end position="145"/>
    </location>
</feature>
<keyword evidence="3 5" id="KW-1015">Disulfide bond</keyword>
<dbReference type="Pfam" id="PF00530">
    <property type="entry name" value="SRCR"/>
    <property type="match status" value="1"/>
</dbReference>
<dbReference type="PROSITE" id="PS00420">
    <property type="entry name" value="SRCR_1"/>
    <property type="match status" value="1"/>
</dbReference>
<feature type="domain" description="SRCR" evidence="6">
    <location>
        <begin position="1"/>
        <end position="36"/>
    </location>
</feature>
<keyword evidence="2" id="KW-0677">Repeat</keyword>
<evidence type="ECO:0000256" key="4">
    <source>
        <dbReference type="ARBA" id="ARBA00023180"/>
    </source>
</evidence>
<evidence type="ECO:0000313" key="7">
    <source>
        <dbReference type="EMBL" id="KAJ8027046.1"/>
    </source>
</evidence>
<gene>
    <name evidence="7" type="ORF">HOLleu_32076</name>
</gene>
<dbReference type="PANTHER" id="PTHR48071:SF18">
    <property type="entry name" value="DELETED IN MALIGNANT BRAIN TUMORS 1 PROTEIN-RELATED"/>
    <property type="match status" value="1"/>
</dbReference>
<accession>A0A9Q0YUG3</accession>
<dbReference type="Proteomes" id="UP001152320">
    <property type="component" value="Chromosome 16"/>
</dbReference>
<sequence>MRNVYCHGHETSLLQCYYKHGGSDCGHIYDSGVVCTASTDNRIDKVRLVDGFSNSSGRIEVLFDGEWGTVCQEEWTLADANVVCKQFGYGSAIVSFRNALLGEGSGFIWMTSVQFTGNEMTLSGCNYTLFGNLGCSHREDVGVLCGGTEMYLQETRLVDGHSNDSGRLEVLINDEWEQYAMKNGT</sequence>
<dbReference type="InterPro" id="IPR001190">
    <property type="entry name" value="SRCR"/>
</dbReference>
<evidence type="ECO:0000256" key="5">
    <source>
        <dbReference type="PROSITE-ProRule" id="PRU00196"/>
    </source>
</evidence>
<dbReference type="EMBL" id="JAIZAY010000016">
    <property type="protein sequence ID" value="KAJ8027046.1"/>
    <property type="molecule type" value="Genomic_DNA"/>
</dbReference>
<dbReference type="PRINTS" id="PR00258">
    <property type="entry name" value="SPERACTRCPTR"/>
</dbReference>
<evidence type="ECO:0000259" key="6">
    <source>
        <dbReference type="PROSITE" id="PS50287"/>
    </source>
</evidence>
<feature type="disulfide bond" evidence="5">
    <location>
        <begin position="6"/>
        <end position="16"/>
    </location>
</feature>
<evidence type="ECO:0000256" key="2">
    <source>
        <dbReference type="ARBA" id="ARBA00022737"/>
    </source>
</evidence>
<feature type="domain" description="SRCR" evidence="6">
    <location>
        <begin position="155"/>
        <end position="185"/>
    </location>
</feature>
<dbReference type="GO" id="GO:0016020">
    <property type="term" value="C:membrane"/>
    <property type="evidence" value="ECO:0007669"/>
    <property type="project" value="InterPro"/>
</dbReference>
<dbReference type="SMART" id="SM00202">
    <property type="entry name" value="SR"/>
    <property type="match status" value="1"/>
</dbReference>
<comment type="caution">
    <text evidence="7">The sequence shown here is derived from an EMBL/GenBank/DDBJ whole genome shotgun (WGS) entry which is preliminary data.</text>
</comment>